<dbReference type="InterPro" id="IPR024551">
    <property type="entry name" value="AspAT_Ic"/>
</dbReference>
<keyword evidence="1" id="KW-0808">Transferase</keyword>
<keyword evidence="2" id="KW-1185">Reference proteome</keyword>
<name>A0A387BMM0_9MICO</name>
<protein>
    <submittedName>
        <fullName evidence="1">Aminotransferase class I/II-fold pyridoxal phosphate-dependent enzyme</fullName>
    </submittedName>
</protein>
<accession>A0A387BMM0</accession>
<dbReference type="KEGG" id="gry:D7I44_08910"/>
<dbReference type="Gene3D" id="3.40.640.10">
    <property type="entry name" value="Type I PLP-dependent aspartate aminotransferase-like (Major domain)"/>
    <property type="match status" value="1"/>
</dbReference>
<dbReference type="Gene3D" id="3.90.1150.10">
    <property type="entry name" value="Aspartate Aminotransferase, domain 1"/>
    <property type="match status" value="1"/>
</dbReference>
<dbReference type="SUPFAM" id="SSF53383">
    <property type="entry name" value="PLP-dependent transferases"/>
    <property type="match status" value="1"/>
</dbReference>
<dbReference type="Proteomes" id="UP000275069">
    <property type="component" value="Chromosome"/>
</dbReference>
<organism evidence="1 2">
    <name type="scientific">Gryllotalpicola protaetiae</name>
    <dbReference type="NCBI Taxonomy" id="2419771"/>
    <lineage>
        <taxon>Bacteria</taxon>
        <taxon>Bacillati</taxon>
        <taxon>Actinomycetota</taxon>
        <taxon>Actinomycetes</taxon>
        <taxon>Micrococcales</taxon>
        <taxon>Microbacteriaceae</taxon>
        <taxon>Gryllotalpicola</taxon>
    </lineage>
</organism>
<gene>
    <name evidence="1" type="ORF">D7I44_08910</name>
</gene>
<evidence type="ECO:0000313" key="1">
    <source>
        <dbReference type="EMBL" id="AYG03642.1"/>
    </source>
</evidence>
<dbReference type="Pfam" id="PF12897">
    <property type="entry name" value="Asp_aminotransf"/>
    <property type="match status" value="1"/>
</dbReference>
<dbReference type="PANTHER" id="PTHR43799:SF1">
    <property type="entry name" value="ASPARTATE AMINOTRANSFERASE"/>
    <property type="match status" value="1"/>
</dbReference>
<dbReference type="CDD" id="cd00609">
    <property type="entry name" value="AAT_like"/>
    <property type="match status" value="1"/>
</dbReference>
<reference evidence="1 2" key="1">
    <citation type="submission" date="2018-09" db="EMBL/GenBank/DDBJ databases">
        <title>Genome sequencing of strain 2DFW10M-5.</title>
        <authorList>
            <person name="Heo J."/>
            <person name="Kim S.-J."/>
            <person name="Kwon S.-W."/>
        </authorList>
    </citation>
    <scope>NUCLEOTIDE SEQUENCE [LARGE SCALE GENOMIC DNA]</scope>
    <source>
        <strain evidence="1 2">2DFW10M-5</strain>
    </source>
</reference>
<dbReference type="InterPro" id="IPR015424">
    <property type="entry name" value="PyrdxlP-dep_Trfase"/>
</dbReference>
<dbReference type="InterPro" id="IPR015422">
    <property type="entry name" value="PyrdxlP-dep_Trfase_small"/>
</dbReference>
<proteinExistence type="predicted"/>
<dbReference type="OrthoDB" id="9802328at2"/>
<dbReference type="GO" id="GO:0004069">
    <property type="term" value="F:L-aspartate:2-oxoglutarate aminotransferase activity"/>
    <property type="evidence" value="ECO:0007669"/>
    <property type="project" value="InterPro"/>
</dbReference>
<keyword evidence="1" id="KW-0032">Aminotransferase</keyword>
<dbReference type="InterPro" id="IPR015421">
    <property type="entry name" value="PyrdxlP-dep_Trfase_major"/>
</dbReference>
<dbReference type="EMBL" id="CP032624">
    <property type="protein sequence ID" value="AYG03642.1"/>
    <property type="molecule type" value="Genomic_DNA"/>
</dbReference>
<sequence length="439" mass="46754">MATVCCGRSGQTSTIEGVSTTATGTLTDHRAEFQSAYDELKARGLKLDLTRGKPAADQLALSDALLALPGDGEYTDAAGTDLRNYGGPNGLPELRAIFSELLQVPVPQLLALGNSSLTLMHDVLTFAMLHGVPGSERPWGREETVSFLCPVPGYDRHFAITEALGVRLIPVPLNEDGPDIAAVKAAIAVDATIKGIWCVPVYSNPTGDVYSEEVARELVSLDAADDFRIMWDNAYAVHHLTDWRPEPIDILSLAAEAGNPDRVFVFASTSKVTYAGAGVGFLGSSPDNIAWFSHWAAFQSIGPDKLNQLRHVRLLKSAEGVAAHMEKHRALIGPKFAAVQEVFERRLAPFGVGSWGDPKGGYFVTLTVSPGVAKRAIALAAAAGVAITPAGSTHPYLDDPDDAVIRIAPTFPTMEDLTAGLEAFCTALLLAESEHASER</sequence>
<dbReference type="PANTHER" id="PTHR43799">
    <property type="entry name" value="AMINOTRANSFERASE, PUTATIVE-RELATED"/>
    <property type="match status" value="1"/>
</dbReference>
<evidence type="ECO:0000313" key="2">
    <source>
        <dbReference type="Proteomes" id="UP000275069"/>
    </source>
</evidence>
<dbReference type="AlphaFoldDB" id="A0A387BMM0"/>